<dbReference type="InterPro" id="IPR039537">
    <property type="entry name" value="Retrotran_Ty1/copia-like"/>
</dbReference>
<dbReference type="OrthoDB" id="1304467at2759"/>
<dbReference type="SUPFAM" id="SSF53098">
    <property type="entry name" value="Ribonuclease H-like"/>
    <property type="match status" value="1"/>
</dbReference>
<name>A0A9P0ZEU3_CUSEU</name>
<dbReference type="EMBL" id="CAMAPE010000038">
    <property type="protein sequence ID" value="CAH9100796.1"/>
    <property type="molecule type" value="Genomic_DNA"/>
</dbReference>
<dbReference type="InterPro" id="IPR001584">
    <property type="entry name" value="Integrase_cat-core"/>
</dbReference>
<accession>A0A9P0ZEU3</accession>
<protein>
    <recommendedName>
        <fullName evidence="1">Integrase catalytic domain-containing protein</fullName>
    </recommendedName>
</protein>
<gene>
    <name evidence="2" type="ORF">CEURO_LOCUS15111</name>
</gene>
<evidence type="ECO:0000259" key="1">
    <source>
        <dbReference type="PROSITE" id="PS50994"/>
    </source>
</evidence>
<dbReference type="Proteomes" id="UP001152484">
    <property type="component" value="Unassembled WGS sequence"/>
</dbReference>
<keyword evidence="3" id="KW-1185">Reference proteome</keyword>
<dbReference type="InterPro" id="IPR012337">
    <property type="entry name" value="RNaseH-like_sf"/>
</dbReference>
<feature type="domain" description="Integrase catalytic" evidence="1">
    <location>
        <begin position="79"/>
        <end position="174"/>
    </location>
</feature>
<dbReference type="PANTHER" id="PTHR42648:SF22">
    <property type="entry name" value="REVERSE TRANSCRIPTASE TY1_COPIA-TYPE DOMAIN-CONTAINING PROTEIN"/>
    <property type="match status" value="1"/>
</dbReference>
<dbReference type="AlphaFoldDB" id="A0A9P0ZEU3"/>
<dbReference type="Gene3D" id="3.30.420.10">
    <property type="entry name" value="Ribonuclease H-like superfamily/Ribonuclease H"/>
    <property type="match status" value="1"/>
</dbReference>
<evidence type="ECO:0000313" key="3">
    <source>
        <dbReference type="Proteomes" id="UP001152484"/>
    </source>
</evidence>
<dbReference type="Pfam" id="PF13976">
    <property type="entry name" value="gag_pre-integrs"/>
    <property type="match status" value="1"/>
</dbReference>
<comment type="caution">
    <text evidence="2">The sequence shown here is derived from an EMBL/GenBank/DDBJ whole genome shotgun (WGS) entry which is preliminary data.</text>
</comment>
<dbReference type="GO" id="GO:0003676">
    <property type="term" value="F:nucleic acid binding"/>
    <property type="evidence" value="ECO:0007669"/>
    <property type="project" value="InterPro"/>
</dbReference>
<evidence type="ECO:0000313" key="2">
    <source>
        <dbReference type="EMBL" id="CAH9100796.1"/>
    </source>
</evidence>
<dbReference type="InterPro" id="IPR036397">
    <property type="entry name" value="RNaseH_sf"/>
</dbReference>
<proteinExistence type="predicted"/>
<reference evidence="2" key="1">
    <citation type="submission" date="2022-07" db="EMBL/GenBank/DDBJ databases">
        <authorList>
            <person name="Macas J."/>
            <person name="Novak P."/>
            <person name="Neumann P."/>
        </authorList>
    </citation>
    <scope>NUCLEOTIDE SEQUENCE</scope>
</reference>
<dbReference type="GO" id="GO:0015074">
    <property type="term" value="P:DNA integration"/>
    <property type="evidence" value="ECO:0007669"/>
    <property type="project" value="InterPro"/>
</dbReference>
<organism evidence="2 3">
    <name type="scientific">Cuscuta europaea</name>
    <name type="common">European dodder</name>
    <dbReference type="NCBI Taxonomy" id="41803"/>
    <lineage>
        <taxon>Eukaryota</taxon>
        <taxon>Viridiplantae</taxon>
        <taxon>Streptophyta</taxon>
        <taxon>Embryophyta</taxon>
        <taxon>Tracheophyta</taxon>
        <taxon>Spermatophyta</taxon>
        <taxon>Magnoliopsida</taxon>
        <taxon>eudicotyledons</taxon>
        <taxon>Gunneridae</taxon>
        <taxon>Pentapetalae</taxon>
        <taxon>asterids</taxon>
        <taxon>lamiids</taxon>
        <taxon>Solanales</taxon>
        <taxon>Convolvulaceae</taxon>
        <taxon>Cuscuteae</taxon>
        <taxon>Cuscuta</taxon>
        <taxon>Cuscuta subgen. Cuscuta</taxon>
    </lineage>
</organism>
<dbReference type="PANTHER" id="PTHR42648">
    <property type="entry name" value="TRANSPOSASE, PUTATIVE-RELATED"/>
    <property type="match status" value="1"/>
</dbReference>
<sequence length="233" mass="26434">MYYLDALFVFKPPQKALTTITVNTNTIWLHHKRLGHPSFHVLKTMLPSLFSSIDVSTFQCDVCELAKQSHVSISRSNTISCSPFDIIHSDVWGPTPIANISGARWYVTFIDDCTRFMWVFLVKNKSEVSSIIPIFCNMIHNQFSATIKHFCTDNDLEYFNQTVSSYFLSKGIVHESVGLYCFNQICLNTIGGKPHSQHVISSIKFPVGYSKISHSLNLSVTSFLKPEFLLILI</sequence>
<dbReference type="InterPro" id="IPR025724">
    <property type="entry name" value="GAG-pre-integrase_dom"/>
</dbReference>
<dbReference type="PROSITE" id="PS50994">
    <property type="entry name" value="INTEGRASE"/>
    <property type="match status" value="1"/>
</dbReference>